<gene>
    <name evidence="2" type="ORF">UU48_C0009G0020</name>
</gene>
<dbReference type="Proteomes" id="UP000034746">
    <property type="component" value="Unassembled WGS sequence"/>
</dbReference>
<evidence type="ECO:0000259" key="1">
    <source>
        <dbReference type="Pfam" id="PF03235"/>
    </source>
</evidence>
<comment type="caution">
    <text evidence="2">The sequence shown here is derived from an EMBL/GenBank/DDBJ whole genome shotgun (WGS) entry which is preliminary data.</text>
</comment>
<feature type="domain" description="GmrSD restriction endonucleases N-terminal" evidence="1">
    <location>
        <begin position="17"/>
        <end position="215"/>
    </location>
</feature>
<proteinExistence type="predicted"/>
<dbReference type="AlphaFoldDB" id="A0A0G0V9P9"/>
<dbReference type="PANTHER" id="PTHR37292:SF2">
    <property type="entry name" value="DUF262 DOMAIN-CONTAINING PROTEIN"/>
    <property type="match status" value="1"/>
</dbReference>
<evidence type="ECO:0000313" key="3">
    <source>
        <dbReference type="Proteomes" id="UP000034746"/>
    </source>
</evidence>
<dbReference type="Pfam" id="PF03235">
    <property type="entry name" value="GmrSD_N"/>
    <property type="match status" value="1"/>
</dbReference>
<name>A0A0G0V9P9_9BACT</name>
<organism evidence="2 3">
    <name type="scientific">Candidatus Uhrbacteria bacterium GW2011_GWF2_41_16</name>
    <dbReference type="NCBI Taxonomy" id="1618997"/>
    <lineage>
        <taxon>Bacteria</taxon>
        <taxon>Candidatus Uhriibacteriota</taxon>
    </lineage>
</organism>
<dbReference type="PATRIC" id="fig|1618997.3.peg.810"/>
<evidence type="ECO:0000313" key="2">
    <source>
        <dbReference type="EMBL" id="KKR97748.1"/>
    </source>
</evidence>
<sequence length="598" mass="69257">MQKYTVNQYFVSNILNWVQEKEIAIPEIQRPFVWNSTKVRDLMDSLYKGFPIGYIIAWKNPDVRLKDGSVSNGKKILIDGQQRITALRAGVLGQNIINIDYKEERVFIAFHPLTEEFATLTPAIAKDKAWIQDISKLMTKDGGLFEDVTNYCEKNPEADRRLIEKNIEKLLQIKSKQIGFIELDSALDIETVTEIFIRINSKGVVLSQADFAMSKIASYDKEDHFGVNLRKCIDYFCHLSREPQFYKHISENDIEFKKTIYLSKITWLKDEKDDLYDPDYSDVLRVSFTKQFERGKMADLVGLLSGRNFETRTFEQNIMDDSFQKLRDAVLEYVNETNFKRFVMIIKSCGFTSNDLINSQNALNFAYILFLKLREKHENPGLIEKYVQRWFVMSLLTGRYSGSPESQFDSDIKQVSKDGAEKILQSIEDGQLSEAYWNAQLIQELDKASINNPFLNLFFAAQIKAGDKGFLSTDITVGNMIDHRGDIHHLFPREYLKVNGFERGDYNQIANFVYAQSEINIKVGKSAPKDYMGEVREQTNGGKLTYGGITDEKALRENLKQNCIPHSFEEMDVSHYENFLKERRKLMAKKIKDYYFGL</sequence>
<reference evidence="2 3" key="1">
    <citation type="journal article" date="2015" name="Nature">
        <title>rRNA introns, odd ribosomes, and small enigmatic genomes across a large radiation of phyla.</title>
        <authorList>
            <person name="Brown C.T."/>
            <person name="Hug L.A."/>
            <person name="Thomas B.C."/>
            <person name="Sharon I."/>
            <person name="Castelle C.J."/>
            <person name="Singh A."/>
            <person name="Wilkins M.J."/>
            <person name="Williams K.H."/>
            <person name="Banfield J.F."/>
        </authorList>
    </citation>
    <scope>NUCLEOTIDE SEQUENCE [LARGE SCALE GENOMIC DNA]</scope>
</reference>
<protein>
    <recommendedName>
        <fullName evidence="1">GmrSD restriction endonucleases N-terminal domain-containing protein</fullName>
    </recommendedName>
</protein>
<dbReference type="InterPro" id="IPR004919">
    <property type="entry name" value="GmrSD_N"/>
</dbReference>
<dbReference type="PANTHER" id="PTHR37292">
    <property type="entry name" value="VNG6097C"/>
    <property type="match status" value="1"/>
</dbReference>
<dbReference type="EMBL" id="LCAU01000009">
    <property type="protein sequence ID" value="KKR97748.1"/>
    <property type="molecule type" value="Genomic_DNA"/>
</dbReference>
<accession>A0A0G0V9P9</accession>